<dbReference type="AlphaFoldDB" id="A0AAD4Q5M2"/>
<feature type="transmembrane region" description="Helical" evidence="10">
    <location>
        <begin position="470"/>
        <end position="493"/>
    </location>
</feature>
<keyword evidence="12" id="KW-0808">Transferase</keyword>
<evidence type="ECO:0000313" key="13">
    <source>
        <dbReference type="Proteomes" id="UP001201262"/>
    </source>
</evidence>
<reference evidence="12" key="1">
    <citation type="submission" date="2021-12" db="EMBL/GenBank/DDBJ databases">
        <title>Convergent genome expansion in fungi linked to evolution of root-endophyte symbiosis.</title>
        <authorList>
            <consortium name="DOE Joint Genome Institute"/>
            <person name="Ke Y.-H."/>
            <person name="Bonito G."/>
            <person name="Liao H.-L."/>
            <person name="Looney B."/>
            <person name="Rojas-Flechas A."/>
            <person name="Nash J."/>
            <person name="Hameed K."/>
            <person name="Schadt C."/>
            <person name="Martin F."/>
            <person name="Crous P.W."/>
            <person name="Miettinen O."/>
            <person name="Magnuson J.K."/>
            <person name="Labbe J."/>
            <person name="Jacobson D."/>
            <person name="Doktycz M.J."/>
            <person name="Veneault-Fourrey C."/>
            <person name="Kuo A."/>
            <person name="Mondo S."/>
            <person name="Calhoun S."/>
            <person name="Riley R."/>
            <person name="Ohm R."/>
            <person name="LaButti K."/>
            <person name="Andreopoulos B."/>
            <person name="Pangilinan J."/>
            <person name="Nolan M."/>
            <person name="Tritt A."/>
            <person name="Clum A."/>
            <person name="Lipzen A."/>
            <person name="Daum C."/>
            <person name="Barry K."/>
            <person name="Grigoriev I.V."/>
            <person name="Vilgalys R."/>
        </authorList>
    </citation>
    <scope>NUCLEOTIDE SEQUENCE</scope>
    <source>
        <strain evidence="12">PMI_201</strain>
    </source>
</reference>
<dbReference type="GO" id="GO:0016740">
    <property type="term" value="F:transferase activity"/>
    <property type="evidence" value="ECO:0007669"/>
    <property type="project" value="UniProtKB-KW"/>
</dbReference>
<evidence type="ECO:0000256" key="6">
    <source>
        <dbReference type="ARBA" id="ARBA00022729"/>
    </source>
</evidence>
<evidence type="ECO:0000256" key="4">
    <source>
        <dbReference type="ARBA" id="ARBA00008905"/>
    </source>
</evidence>
<comment type="similarity">
    <text evidence="4 10">Belongs to the OST1 family.</text>
</comment>
<sequence length="496" mass="54919">MRFISIAAGVLSTCGILCAAEPSIAATLPSNFKPPQVFKHTNLVRNINLEKGYARESVNVVVENTDKKSQSEYYISFPSAVFDSIGGFEVRNKQSPEKGSFPVTASRVEGDSALHYYKVTFPEPLAPSAQITLGTSYYILGSLSPLPKAIEQVDQQFLVYNANAYAPSAYQTETQKTKVKFPSSNVPEYTTTSKLKSGSDPEKQGSSYTYGPYNKVGPEASYPLTFRFEATKPVLASSLLERDLEVSHWGGNLAVEERYWLRNDGANLSKNFDRVDWARLSFNTHLPSPALKELKYPLKPGSVDPYFTDDVGNVSTSRYRPGNPGREAHLELKPRYPVFGGWKYSFRIGWNNALSSFLRKVGSDSYALKVPFIEGPKNPEGIQYDKVVVRVILPEGATDVRYELLDGKSPNGLPDASQFTANITTHRTFLDTLGRAALTLTVDNLSDEARDSQLVITYNYPFAAGLRKPITITAGIFAVFVSAWFLGTLDVSIRKR</sequence>
<dbReference type="GO" id="GO:0018279">
    <property type="term" value="P:protein N-linked glycosylation via asparagine"/>
    <property type="evidence" value="ECO:0007669"/>
    <property type="project" value="TreeGrafter"/>
</dbReference>
<name>A0AAD4Q5M2_9EURO</name>
<dbReference type="GO" id="GO:0008250">
    <property type="term" value="C:oligosaccharyltransferase complex"/>
    <property type="evidence" value="ECO:0007669"/>
    <property type="project" value="UniProtKB-UniRule"/>
</dbReference>
<keyword evidence="5 10" id="KW-0812">Transmembrane</keyword>
<dbReference type="RefSeq" id="XP_046077377.1">
    <property type="nucleotide sequence ID" value="XM_046221920.1"/>
</dbReference>
<keyword evidence="9 10" id="KW-0472">Membrane</keyword>
<feature type="chain" id="PRO_5041775560" description="Dolichyl-diphosphooligosaccharide--protein glycosyltransferase subunit 1" evidence="10">
    <location>
        <begin position="20"/>
        <end position="496"/>
    </location>
</feature>
<evidence type="ECO:0000256" key="10">
    <source>
        <dbReference type="RuleBase" id="RU361143"/>
    </source>
</evidence>
<dbReference type="InterPro" id="IPR007676">
    <property type="entry name" value="Ribophorin_I"/>
</dbReference>
<evidence type="ECO:0000256" key="11">
    <source>
        <dbReference type="SAM" id="MobiDB-lite"/>
    </source>
</evidence>
<evidence type="ECO:0000256" key="8">
    <source>
        <dbReference type="ARBA" id="ARBA00022989"/>
    </source>
</evidence>
<dbReference type="PANTHER" id="PTHR21049">
    <property type="entry name" value="RIBOPHORIN I"/>
    <property type="match status" value="1"/>
</dbReference>
<comment type="function">
    <text evidence="1 10">Subunit of the oligosaccharyl transferase (OST) complex that catalyzes the initial transfer of a defined glycan (Glc(3)Man(9)GlcNAc(2) in eukaryotes) from the lipid carrier dolichol-pyrophosphate to an asparagine residue within an Asn-X-Ser/Thr consensus motif in nascent polypeptide chains, the first step in protein N-glycosylation. N-glycosylation occurs cotranslationally and the complex associates with the Sec61 complex at the channel-forming translocon complex that mediates protein translocation across the endoplasmic reticulum (ER). All subunits are required for a maximal enzyme activity.</text>
</comment>
<feature type="region of interest" description="Disordered" evidence="11">
    <location>
        <begin position="190"/>
        <end position="212"/>
    </location>
</feature>
<keyword evidence="8 10" id="KW-1133">Transmembrane helix</keyword>
<comment type="subcellular location">
    <subcellularLocation>
        <location evidence="2 10">Endoplasmic reticulum membrane</location>
        <topology evidence="2 10">Single-pass type I membrane protein</topology>
    </subcellularLocation>
</comment>
<comment type="caution">
    <text evidence="12">The sequence shown here is derived from an EMBL/GenBank/DDBJ whole genome shotgun (WGS) entry which is preliminary data.</text>
</comment>
<comment type="subunit">
    <text evidence="10">Component of the oligosaccharyltransferase (OST) complex.</text>
</comment>
<dbReference type="PANTHER" id="PTHR21049:SF0">
    <property type="entry name" value="DOLICHYL-DIPHOSPHOOLIGOSACCHARIDE--PROTEIN GLYCOSYLTRANSFERASE SUBUNIT 1"/>
    <property type="match status" value="1"/>
</dbReference>
<evidence type="ECO:0000256" key="2">
    <source>
        <dbReference type="ARBA" id="ARBA00004115"/>
    </source>
</evidence>
<proteinExistence type="inferred from homology"/>
<keyword evidence="6 10" id="KW-0732">Signal</keyword>
<protein>
    <recommendedName>
        <fullName evidence="10">Dolichyl-diphosphooligosaccharide--protein glycosyltransferase subunit 1</fullName>
    </recommendedName>
</protein>
<organism evidence="12 13">
    <name type="scientific">Talaromyces proteolyticus</name>
    <dbReference type="NCBI Taxonomy" id="1131652"/>
    <lineage>
        <taxon>Eukaryota</taxon>
        <taxon>Fungi</taxon>
        <taxon>Dikarya</taxon>
        <taxon>Ascomycota</taxon>
        <taxon>Pezizomycotina</taxon>
        <taxon>Eurotiomycetes</taxon>
        <taxon>Eurotiomycetidae</taxon>
        <taxon>Eurotiales</taxon>
        <taxon>Trichocomaceae</taxon>
        <taxon>Talaromyces</taxon>
        <taxon>Talaromyces sect. Bacilispori</taxon>
    </lineage>
</organism>
<keyword evidence="7 10" id="KW-0256">Endoplasmic reticulum</keyword>
<gene>
    <name evidence="12" type="ORF">BGW36DRAFT_456353</name>
</gene>
<dbReference type="Pfam" id="PF04597">
    <property type="entry name" value="Ribophorin_I"/>
    <property type="match status" value="1"/>
</dbReference>
<evidence type="ECO:0000313" key="12">
    <source>
        <dbReference type="EMBL" id="KAH8704756.1"/>
    </source>
</evidence>
<dbReference type="EMBL" id="JAJTJA010000001">
    <property type="protein sequence ID" value="KAH8704756.1"/>
    <property type="molecule type" value="Genomic_DNA"/>
</dbReference>
<evidence type="ECO:0000256" key="7">
    <source>
        <dbReference type="ARBA" id="ARBA00022824"/>
    </source>
</evidence>
<evidence type="ECO:0000256" key="9">
    <source>
        <dbReference type="ARBA" id="ARBA00023136"/>
    </source>
</evidence>
<dbReference type="GeneID" id="70252207"/>
<evidence type="ECO:0000256" key="3">
    <source>
        <dbReference type="ARBA" id="ARBA00004922"/>
    </source>
</evidence>
<comment type="pathway">
    <text evidence="3 10">Protein modification; protein glycosylation.</text>
</comment>
<feature type="signal peptide" evidence="10">
    <location>
        <begin position="1"/>
        <end position="19"/>
    </location>
</feature>
<accession>A0AAD4Q5M2</accession>
<dbReference type="Proteomes" id="UP001201262">
    <property type="component" value="Unassembled WGS sequence"/>
</dbReference>
<evidence type="ECO:0000256" key="1">
    <source>
        <dbReference type="ARBA" id="ARBA00002791"/>
    </source>
</evidence>
<evidence type="ECO:0000256" key="5">
    <source>
        <dbReference type="ARBA" id="ARBA00022692"/>
    </source>
</evidence>
<keyword evidence="13" id="KW-1185">Reference proteome</keyword>